<evidence type="ECO:0000259" key="1">
    <source>
        <dbReference type="Pfam" id="PF14529"/>
    </source>
</evidence>
<evidence type="ECO:0000313" key="3">
    <source>
        <dbReference type="Proteomes" id="UP000499080"/>
    </source>
</evidence>
<reference evidence="2 3" key="1">
    <citation type="journal article" date="2019" name="Sci. Rep.">
        <title>Orb-weaving spider Araneus ventricosus genome elucidates the spidroin gene catalogue.</title>
        <authorList>
            <person name="Kono N."/>
            <person name="Nakamura H."/>
            <person name="Ohtoshi R."/>
            <person name="Moran D.A.P."/>
            <person name="Shinohara A."/>
            <person name="Yoshida Y."/>
            <person name="Fujiwara M."/>
            <person name="Mori M."/>
            <person name="Tomita M."/>
            <person name="Arakawa K."/>
        </authorList>
    </citation>
    <scope>NUCLEOTIDE SEQUENCE [LARGE SCALE GENOMIC DNA]</scope>
</reference>
<dbReference type="OrthoDB" id="7487383at2759"/>
<protein>
    <recommendedName>
        <fullName evidence="1">Endonuclease/exonuclease/phosphatase domain-containing protein</fullName>
    </recommendedName>
</protein>
<dbReference type="GO" id="GO:0003824">
    <property type="term" value="F:catalytic activity"/>
    <property type="evidence" value="ECO:0007669"/>
    <property type="project" value="InterPro"/>
</dbReference>
<name>A0A4Y2L1X2_ARAVE</name>
<keyword evidence="3" id="KW-1185">Reference proteome</keyword>
<evidence type="ECO:0000313" key="2">
    <source>
        <dbReference type="EMBL" id="GBN08605.1"/>
    </source>
</evidence>
<dbReference type="InterPro" id="IPR036691">
    <property type="entry name" value="Endo/exonu/phosph_ase_sf"/>
</dbReference>
<dbReference type="EMBL" id="BGPR01005275">
    <property type="protein sequence ID" value="GBN08605.1"/>
    <property type="molecule type" value="Genomic_DNA"/>
</dbReference>
<comment type="caution">
    <text evidence="2">The sequence shown here is derived from an EMBL/GenBank/DDBJ whole genome shotgun (WGS) entry which is preliminary data.</text>
</comment>
<feature type="domain" description="Endonuclease/exonuclease/phosphatase" evidence="1">
    <location>
        <begin position="5"/>
        <end position="62"/>
    </location>
</feature>
<organism evidence="2 3">
    <name type="scientific">Araneus ventricosus</name>
    <name type="common">Orbweaver spider</name>
    <name type="synonym">Epeira ventricosa</name>
    <dbReference type="NCBI Taxonomy" id="182803"/>
    <lineage>
        <taxon>Eukaryota</taxon>
        <taxon>Metazoa</taxon>
        <taxon>Ecdysozoa</taxon>
        <taxon>Arthropoda</taxon>
        <taxon>Chelicerata</taxon>
        <taxon>Arachnida</taxon>
        <taxon>Araneae</taxon>
        <taxon>Araneomorphae</taxon>
        <taxon>Entelegynae</taxon>
        <taxon>Araneoidea</taxon>
        <taxon>Araneidae</taxon>
        <taxon>Araneus</taxon>
    </lineage>
</organism>
<dbReference type="Proteomes" id="UP000499080">
    <property type="component" value="Unassembled WGS sequence"/>
</dbReference>
<accession>A0A4Y2L1X2</accession>
<gene>
    <name evidence="2" type="ORF">AVEN_72664_1</name>
</gene>
<dbReference type="InterPro" id="IPR005135">
    <property type="entry name" value="Endo/exonuclease/phosphatase"/>
</dbReference>
<proteinExistence type="predicted"/>
<dbReference type="AlphaFoldDB" id="A0A4Y2L1X2"/>
<sequence>MQNLNNSVIMCGDFNAHHTSWNCNRINATGKAIYNYEHCKNLEILLPPIPTRYRPNSATTIDRGTEKRNEIDRRTYGKASEIIPQKIYLVFHSPGFEIQCQFNHSMYISENEQLNIYDGNLWRRTKRLKYKRSEIPQLKNPGTNLPSHTDLEKAEIITDHLESQFTPKDFRAPNNEKTVEKPIESLEMKSAIQSSKRHNLLRLFAL</sequence>
<dbReference type="SUPFAM" id="SSF56219">
    <property type="entry name" value="DNase I-like"/>
    <property type="match status" value="1"/>
</dbReference>
<dbReference type="Gene3D" id="3.60.10.10">
    <property type="entry name" value="Endonuclease/exonuclease/phosphatase"/>
    <property type="match status" value="1"/>
</dbReference>
<dbReference type="Pfam" id="PF14529">
    <property type="entry name" value="Exo_endo_phos_2"/>
    <property type="match status" value="1"/>
</dbReference>